<dbReference type="Pfam" id="PF21975">
    <property type="entry name" value="ASNSD1-SEP"/>
    <property type="match status" value="1"/>
</dbReference>
<dbReference type="SUPFAM" id="SSF46579">
    <property type="entry name" value="Prefoldin"/>
    <property type="match status" value="1"/>
</dbReference>
<proteinExistence type="predicted"/>
<evidence type="ECO:0000313" key="2">
    <source>
        <dbReference type="Ensembl" id="ENSSVLP00005000954.1"/>
    </source>
</evidence>
<reference evidence="2" key="2">
    <citation type="submission" date="2025-09" db="UniProtKB">
        <authorList>
            <consortium name="Ensembl"/>
        </authorList>
    </citation>
    <scope>IDENTIFICATION</scope>
</reference>
<dbReference type="GO" id="GO:1990062">
    <property type="term" value="C:RPAP3/R2TP/prefoldin-like complex"/>
    <property type="evidence" value="ECO:0007669"/>
    <property type="project" value="Ensembl"/>
</dbReference>
<dbReference type="CDD" id="cd23166">
    <property type="entry name" value="ASDURF"/>
    <property type="match status" value="1"/>
</dbReference>
<gene>
    <name evidence="2" type="primary">ASDURF</name>
</gene>
<dbReference type="Gene3D" id="1.10.287.370">
    <property type="match status" value="1"/>
</dbReference>
<dbReference type="Ensembl" id="ENSSVLT00005001068.1">
    <property type="protein sequence ID" value="ENSSVLP00005000954.1"/>
    <property type="gene ID" value="ENSSVLG00005000844.1"/>
</dbReference>
<name>A0A8D2AHC1_SCIVU</name>
<dbReference type="InterPro" id="IPR054148">
    <property type="entry name" value="ASNSD1-SEP"/>
</dbReference>
<dbReference type="InterPro" id="IPR009053">
    <property type="entry name" value="Prefoldin"/>
</dbReference>
<evidence type="ECO:0000256" key="1">
    <source>
        <dbReference type="SAM" id="MobiDB-lite"/>
    </source>
</evidence>
<feature type="compositionally biased region" description="Basic and acidic residues" evidence="1">
    <location>
        <begin position="1"/>
        <end position="10"/>
    </location>
</feature>
<feature type="region of interest" description="Disordered" evidence="1">
    <location>
        <begin position="1"/>
        <end position="27"/>
    </location>
</feature>
<protein>
    <submittedName>
        <fullName evidence="2">ASNSD1 upstream open reading frame</fullName>
    </submittedName>
</protein>
<reference evidence="2" key="1">
    <citation type="submission" date="2025-08" db="UniProtKB">
        <authorList>
            <consortium name="Ensembl"/>
        </authorList>
    </citation>
    <scope>IDENTIFICATION</scope>
</reference>
<organism evidence="2 3">
    <name type="scientific">Sciurus vulgaris</name>
    <name type="common">Eurasian red squirrel</name>
    <dbReference type="NCBI Taxonomy" id="55149"/>
    <lineage>
        <taxon>Eukaryota</taxon>
        <taxon>Metazoa</taxon>
        <taxon>Chordata</taxon>
        <taxon>Craniata</taxon>
        <taxon>Vertebrata</taxon>
        <taxon>Euteleostomi</taxon>
        <taxon>Mammalia</taxon>
        <taxon>Eutheria</taxon>
        <taxon>Euarchontoglires</taxon>
        <taxon>Glires</taxon>
        <taxon>Rodentia</taxon>
        <taxon>Sciuromorpha</taxon>
        <taxon>Sciuridae</taxon>
        <taxon>Sciurinae</taxon>
        <taxon>Sciurini</taxon>
        <taxon>Sciurus</taxon>
    </lineage>
</organism>
<sequence>MPVRGARPDDNSVLVSTDNSTAHKEDLSSKIKEQKIVVDELSNLKKNRKVYRQQQNSNIFFLADRTEMLSESKNILDELKKEYQDIENSEKTKIKK</sequence>
<evidence type="ECO:0000313" key="3">
    <source>
        <dbReference type="Proteomes" id="UP000694564"/>
    </source>
</evidence>
<dbReference type="AlphaFoldDB" id="A0A8D2AHC1"/>
<dbReference type="Proteomes" id="UP000694564">
    <property type="component" value="Chromosome 3"/>
</dbReference>
<dbReference type="GeneTree" id="ENSGT01030000234770"/>
<accession>A0A8D2AHC1</accession>
<keyword evidence="3" id="KW-1185">Reference proteome</keyword>